<dbReference type="InterPro" id="IPR011641">
    <property type="entry name" value="Tyr-kin_ephrin_A/B_rcpt-like"/>
</dbReference>
<dbReference type="SUPFAM" id="SSF57184">
    <property type="entry name" value="Growth factor receptor domain"/>
    <property type="match status" value="1"/>
</dbReference>
<keyword evidence="4" id="KW-1185">Reference proteome</keyword>
<reference evidence="3 4" key="1">
    <citation type="submission" date="2024-02" db="EMBL/GenBank/DDBJ databases">
        <authorList>
            <person name="Chen Y."/>
            <person name="Shah S."/>
            <person name="Dougan E. K."/>
            <person name="Thang M."/>
            <person name="Chan C."/>
        </authorList>
    </citation>
    <scope>NUCLEOTIDE SEQUENCE [LARGE SCALE GENOMIC DNA]</scope>
</reference>
<dbReference type="PANTHER" id="PTHR46967:SF2">
    <property type="entry name" value="SUSHI, VON WILLEBRAND FACTOR TYPE A, EGF AND PENTRAXIN DOMAIN-CONTAINING PROTEIN 1-LIKE"/>
    <property type="match status" value="1"/>
</dbReference>
<keyword evidence="1" id="KW-0472">Membrane</keyword>
<feature type="transmembrane region" description="Helical" evidence="1">
    <location>
        <begin position="556"/>
        <end position="583"/>
    </location>
</feature>
<evidence type="ECO:0000259" key="2">
    <source>
        <dbReference type="Pfam" id="PF07699"/>
    </source>
</evidence>
<keyword evidence="1" id="KW-1133">Transmembrane helix</keyword>
<feature type="transmembrane region" description="Helical" evidence="1">
    <location>
        <begin position="595"/>
        <end position="614"/>
    </location>
</feature>
<dbReference type="SMART" id="SM01411">
    <property type="entry name" value="Ephrin_rec_like"/>
    <property type="match status" value="2"/>
</dbReference>
<sequence>DDAGNNMPIGLFEMAWESNSLLIHMTALMIREVLGFHAEVDPTVGGNGASPVFALAGCTDFNDKDNRVCGVQETTIHVSVDSWIGSYASTQNQFAKEYPRLAAEDLGSMGYAGEESMYVSRAILQAAYSESGLALDFYKSYNTTHHDPKKYFGSIHDVNLSELALCNETDLSDRNQMSDYAKYSGDYDGVVNQSDGTFVAKCTNDRWWYAPACRRNASTCIPVFTAGTGWKAQPMMQWSTAYGIPAALAVSGSWSLFLKHVRTFQCLHYWWVPDSTFIQMLPEQLVFARHSANEWLAGDKKTGGQGSYVSKMVSQNLQSKAPKVKNFVRMINFELPEVQDLLLEWRQTGSKSDVACRWLKENQDRWKAWIPDDTNCLEGFGVVDENQAFLNSREGAVSCGLCTPGRSSQEVEDDKGKTYRCAECEPGESQAQSFSTSCEKCPKGMMSDAWGSIMCEPCGQGFYQDSVGHSMCKACPAGRTTKLLGATGLKDCVCQAADRELVRRRVALLQNIGVLGTVSIQWPASTTPMFSAGSVVLLDLDSVGINCVAPGSMPNYIMRLVAIVVVLSILPILAVLSNVIPWVRRRELAWKTEKVLSMSANFMQVAFTTLAAWMDRAHQMLRAPEQ</sequence>
<dbReference type="PANTHER" id="PTHR46967">
    <property type="entry name" value="INSULIN-LIKE GROWTH FACTOR BINDING PROTEIN,N-TERMINAL"/>
    <property type="match status" value="1"/>
</dbReference>
<name>A0ABP0MQ86_9DINO</name>
<evidence type="ECO:0000256" key="1">
    <source>
        <dbReference type="SAM" id="Phobius"/>
    </source>
</evidence>
<keyword evidence="1" id="KW-0812">Transmembrane</keyword>
<dbReference type="Proteomes" id="UP001642464">
    <property type="component" value="Unassembled WGS sequence"/>
</dbReference>
<dbReference type="EMBL" id="CAXAMM010023447">
    <property type="protein sequence ID" value="CAK9053650.1"/>
    <property type="molecule type" value="Genomic_DNA"/>
</dbReference>
<dbReference type="InterPro" id="IPR009030">
    <property type="entry name" value="Growth_fac_rcpt_cys_sf"/>
</dbReference>
<evidence type="ECO:0000313" key="4">
    <source>
        <dbReference type="Proteomes" id="UP001642464"/>
    </source>
</evidence>
<accession>A0ABP0MQ86</accession>
<comment type="caution">
    <text evidence="3">The sequence shown here is derived from an EMBL/GenBank/DDBJ whole genome shotgun (WGS) entry which is preliminary data.</text>
</comment>
<organism evidence="3 4">
    <name type="scientific">Durusdinium trenchii</name>
    <dbReference type="NCBI Taxonomy" id="1381693"/>
    <lineage>
        <taxon>Eukaryota</taxon>
        <taxon>Sar</taxon>
        <taxon>Alveolata</taxon>
        <taxon>Dinophyceae</taxon>
        <taxon>Suessiales</taxon>
        <taxon>Symbiodiniaceae</taxon>
        <taxon>Durusdinium</taxon>
    </lineage>
</organism>
<feature type="domain" description="Tyrosine-protein kinase ephrin type A/B receptor-like" evidence="2">
    <location>
        <begin position="452"/>
        <end position="492"/>
    </location>
</feature>
<proteinExistence type="predicted"/>
<protein>
    <submittedName>
        <fullName evidence="3">Ephrin_rec_like domain-containing protein</fullName>
    </submittedName>
</protein>
<dbReference type="Gene3D" id="2.10.50.10">
    <property type="entry name" value="Tumor Necrosis Factor Receptor, subunit A, domain 2"/>
    <property type="match status" value="1"/>
</dbReference>
<gene>
    <name evidence="3" type="ORF">SCF082_LOCUS29211</name>
</gene>
<feature type="non-terminal residue" evidence="3">
    <location>
        <position position="1"/>
    </location>
</feature>
<dbReference type="SUPFAM" id="SSF53850">
    <property type="entry name" value="Periplasmic binding protein-like II"/>
    <property type="match status" value="1"/>
</dbReference>
<dbReference type="Gene3D" id="3.40.190.10">
    <property type="entry name" value="Periplasmic binding protein-like II"/>
    <property type="match status" value="1"/>
</dbReference>
<evidence type="ECO:0000313" key="3">
    <source>
        <dbReference type="EMBL" id="CAK9053650.1"/>
    </source>
</evidence>
<dbReference type="Pfam" id="PF07699">
    <property type="entry name" value="Ephrin_rec_like"/>
    <property type="match status" value="1"/>
</dbReference>